<gene>
    <name evidence="1" type="ORF">C5B42_03090</name>
</gene>
<dbReference type="SUPFAM" id="SSF56042">
    <property type="entry name" value="PurM C-terminal domain-like"/>
    <property type="match status" value="1"/>
</dbReference>
<protein>
    <submittedName>
        <fullName evidence="1">Uncharacterized protein</fullName>
    </submittedName>
</protein>
<organism evidence="1 2">
    <name type="scientific">Candidatus Cerribacteria bacterium 'Amazon FNV 2010 28 9'</name>
    <dbReference type="NCBI Taxonomy" id="2081795"/>
    <lineage>
        <taxon>Bacteria</taxon>
        <taxon>Candidatus Cerribacteria</taxon>
    </lineage>
</organism>
<evidence type="ECO:0000313" key="2">
    <source>
        <dbReference type="Proteomes" id="UP000246104"/>
    </source>
</evidence>
<evidence type="ECO:0000313" key="1">
    <source>
        <dbReference type="EMBL" id="PWU23391.1"/>
    </source>
</evidence>
<name>A0A317JNQ4_9BACT</name>
<dbReference type="InterPro" id="IPR036676">
    <property type="entry name" value="PurM-like_C_sf"/>
</dbReference>
<dbReference type="Proteomes" id="UP000246104">
    <property type="component" value="Unassembled WGS sequence"/>
</dbReference>
<dbReference type="EMBL" id="PSRQ01000035">
    <property type="protein sequence ID" value="PWU23391.1"/>
    <property type="molecule type" value="Genomic_DNA"/>
</dbReference>
<proteinExistence type="predicted"/>
<comment type="caution">
    <text evidence="1">The sequence shown here is derived from an EMBL/GenBank/DDBJ whole genome shotgun (WGS) entry which is preliminary data.</text>
</comment>
<sequence>MSDPSRSSAKETPDKFVLTFTNGALAKLQELAQEFGVPQERLGDVVAKGLKILDLSKNGKIIIDKTTEKLEVDIKKL</sequence>
<reference evidence="1 2" key="1">
    <citation type="submission" date="2018-02" db="EMBL/GenBank/DDBJ databases">
        <title>Genomic Reconstructions from Amazon Rainforest and Pasture Soil Reveal Novel Insights into the Physiology of Candidate Phyla in Tropical Sites.</title>
        <authorList>
            <person name="Kroeger M.E."/>
            <person name="Delmont T."/>
            <person name="Eren A.M."/>
            <person name="Guo J."/>
            <person name="Meyer K.M."/>
            <person name="Khan K."/>
            <person name="Rodrigues J.L.M."/>
            <person name="Bohannan B.J.M."/>
            <person name="Tringe S."/>
            <person name="Borges C.D."/>
            <person name="Tiedje J."/>
            <person name="Tsai S.M."/>
            <person name="Nusslein K."/>
        </authorList>
    </citation>
    <scope>NUCLEOTIDE SEQUENCE [LARGE SCALE GENOMIC DNA]</scope>
    <source>
        <strain evidence="1">Amazon FNV 2010 28 9</strain>
    </source>
</reference>
<dbReference type="AlphaFoldDB" id="A0A317JNQ4"/>
<accession>A0A317JNQ4</accession>